<dbReference type="AlphaFoldDB" id="A0A1H0HXM6"/>
<feature type="compositionally biased region" description="Low complexity" evidence="1">
    <location>
        <begin position="24"/>
        <end position="56"/>
    </location>
</feature>
<evidence type="ECO:0000256" key="1">
    <source>
        <dbReference type="SAM" id="MobiDB-lite"/>
    </source>
</evidence>
<keyword evidence="4" id="KW-1185">Reference proteome</keyword>
<reference evidence="3 4" key="1">
    <citation type="submission" date="2016-10" db="EMBL/GenBank/DDBJ databases">
        <authorList>
            <person name="de Groot N.N."/>
        </authorList>
    </citation>
    <scope>NUCLEOTIDE SEQUENCE [LARGE SCALE GENOMIC DNA]</scope>
    <source>
        <strain evidence="4">P4-7,KCTC 19426,CECT 7604</strain>
    </source>
</reference>
<feature type="region of interest" description="Disordered" evidence="1">
    <location>
        <begin position="1"/>
        <end position="56"/>
    </location>
</feature>
<feature type="transmembrane region" description="Helical" evidence="2">
    <location>
        <begin position="85"/>
        <end position="109"/>
    </location>
</feature>
<feature type="transmembrane region" description="Helical" evidence="2">
    <location>
        <begin position="146"/>
        <end position="166"/>
    </location>
</feature>
<evidence type="ECO:0000256" key="2">
    <source>
        <dbReference type="SAM" id="Phobius"/>
    </source>
</evidence>
<dbReference type="STRING" id="1090615.SAMN04515671_0261"/>
<proteinExistence type="predicted"/>
<evidence type="ECO:0000313" key="3">
    <source>
        <dbReference type="EMBL" id="SDO23914.1"/>
    </source>
</evidence>
<name>A0A1H0HXM6_9ACTN</name>
<keyword evidence="2" id="KW-0812">Transmembrane</keyword>
<keyword evidence="2" id="KW-1133">Transmembrane helix</keyword>
<dbReference type="RefSeq" id="WP_157695103.1">
    <property type="nucleotide sequence ID" value="NZ_LT629710.1"/>
</dbReference>
<sequence length="234" mass="23587">MTTPPPYGSVPSQPQGYPPPGQPAPGAYPNTGATPAPGYGQPQYGQQPPAYGQQPGYAQPAYPAAPGFAPAGYGAPMAARRPGMVTAAAVLAFIWGAFAIIGGLIIMAASSIVSSASAYCNSLTTTDATTVADCNTVSGYSGTFKAIAGALAVVAILLIWGGVVALTGKNAQILVIGAAVFILLQIVELIISATSSGSFYGTGIIGIVAPVLMLIFMLNPASKAWFRSKGAKTF</sequence>
<accession>A0A1H0HXM6</accession>
<evidence type="ECO:0000313" key="4">
    <source>
        <dbReference type="Proteomes" id="UP000198741"/>
    </source>
</evidence>
<dbReference type="Proteomes" id="UP000198741">
    <property type="component" value="Chromosome I"/>
</dbReference>
<dbReference type="OrthoDB" id="9980755at2"/>
<keyword evidence="2" id="KW-0472">Membrane</keyword>
<gene>
    <name evidence="3" type="ORF">SAMN04515671_0261</name>
</gene>
<organism evidence="3 4">
    <name type="scientific">Nakamurella panacisegetis</name>
    <dbReference type="NCBI Taxonomy" id="1090615"/>
    <lineage>
        <taxon>Bacteria</taxon>
        <taxon>Bacillati</taxon>
        <taxon>Actinomycetota</taxon>
        <taxon>Actinomycetes</taxon>
        <taxon>Nakamurellales</taxon>
        <taxon>Nakamurellaceae</taxon>
        <taxon>Nakamurella</taxon>
    </lineage>
</organism>
<feature type="transmembrane region" description="Helical" evidence="2">
    <location>
        <begin position="199"/>
        <end position="219"/>
    </location>
</feature>
<dbReference type="EMBL" id="LT629710">
    <property type="protein sequence ID" value="SDO23914.1"/>
    <property type="molecule type" value="Genomic_DNA"/>
</dbReference>
<protein>
    <submittedName>
        <fullName evidence="3">Uncharacterized protein</fullName>
    </submittedName>
</protein>
<feature type="transmembrane region" description="Helical" evidence="2">
    <location>
        <begin position="173"/>
        <end position="193"/>
    </location>
</feature>